<dbReference type="Gene3D" id="2.30.280.10">
    <property type="entry name" value="SRA-YDG"/>
    <property type="match status" value="1"/>
</dbReference>
<dbReference type="GO" id="GO:0016567">
    <property type="term" value="P:protein ubiquitination"/>
    <property type="evidence" value="ECO:0007669"/>
    <property type="project" value="TreeGrafter"/>
</dbReference>
<dbReference type="SMART" id="SM00466">
    <property type="entry name" value="SRA"/>
    <property type="match status" value="1"/>
</dbReference>
<keyword evidence="1 2" id="KW-0539">Nucleus</keyword>
<feature type="compositionally biased region" description="Basic and acidic residues" evidence="3">
    <location>
        <begin position="163"/>
        <end position="183"/>
    </location>
</feature>
<feature type="domain" description="YDG" evidence="4">
    <location>
        <begin position="655"/>
        <end position="797"/>
    </location>
</feature>
<feature type="compositionally biased region" description="Basic and acidic residues" evidence="3">
    <location>
        <begin position="12"/>
        <end position="57"/>
    </location>
</feature>
<protein>
    <recommendedName>
        <fullName evidence="4">YDG domain-containing protein</fullName>
    </recommendedName>
</protein>
<feature type="compositionally biased region" description="Low complexity" evidence="3">
    <location>
        <begin position="323"/>
        <end position="335"/>
    </location>
</feature>
<dbReference type="GO" id="GO:0061630">
    <property type="term" value="F:ubiquitin protein ligase activity"/>
    <property type="evidence" value="ECO:0007669"/>
    <property type="project" value="TreeGrafter"/>
</dbReference>
<dbReference type="PROSITE" id="PS51015">
    <property type="entry name" value="YDG"/>
    <property type="match status" value="1"/>
</dbReference>
<dbReference type="GO" id="GO:0005634">
    <property type="term" value="C:nucleus"/>
    <property type="evidence" value="ECO:0007669"/>
    <property type="project" value="UniProtKB-SubCell"/>
</dbReference>
<reference evidence="5 6" key="1">
    <citation type="submission" date="2015-07" db="EMBL/GenBank/DDBJ databases">
        <title>Comparative genomics of the Sigatoka disease complex on banana suggests a link between parallel evolutionary changes in Pseudocercospora fijiensis and Pseudocercospora eumusae and increased virulence on the banana host.</title>
        <authorList>
            <person name="Chang T.-C."/>
            <person name="Salvucci A."/>
            <person name="Crous P.W."/>
            <person name="Stergiopoulos I."/>
        </authorList>
    </citation>
    <scope>NUCLEOTIDE SEQUENCE [LARGE SCALE GENOMIC DNA]</scope>
    <source>
        <strain evidence="5 6">CBS 114824</strain>
    </source>
</reference>
<proteinExistence type="predicted"/>
<dbReference type="InterPro" id="IPR036987">
    <property type="entry name" value="SRA-YDG_sf"/>
</dbReference>
<feature type="compositionally biased region" description="Basic and acidic residues" evidence="3">
    <location>
        <begin position="64"/>
        <end position="76"/>
    </location>
</feature>
<dbReference type="STRING" id="321146.A0A139HS11"/>
<dbReference type="Pfam" id="PF02182">
    <property type="entry name" value="SAD_SRA"/>
    <property type="match status" value="1"/>
</dbReference>
<dbReference type="AlphaFoldDB" id="A0A139HS11"/>
<accession>A0A139HS11</accession>
<dbReference type="GO" id="GO:0044027">
    <property type="term" value="P:negative regulation of gene expression via chromosomal CpG island methylation"/>
    <property type="evidence" value="ECO:0007669"/>
    <property type="project" value="TreeGrafter"/>
</dbReference>
<evidence type="ECO:0000256" key="3">
    <source>
        <dbReference type="SAM" id="MobiDB-lite"/>
    </source>
</evidence>
<dbReference type="PANTHER" id="PTHR14140">
    <property type="entry name" value="E3 UBIQUITIN-PROTEIN LIGASE UHRF-RELATED"/>
    <property type="match status" value="1"/>
</dbReference>
<dbReference type="InterPro" id="IPR003105">
    <property type="entry name" value="SRA_YDG"/>
</dbReference>
<dbReference type="EMBL" id="LFZN01000014">
    <property type="protein sequence ID" value="KXT05183.1"/>
    <property type="molecule type" value="Genomic_DNA"/>
</dbReference>
<feature type="compositionally biased region" description="Low complexity" evidence="3">
    <location>
        <begin position="97"/>
        <end position="106"/>
    </location>
</feature>
<comment type="subcellular location">
    <subcellularLocation>
        <location evidence="2">Nucleus</location>
    </subcellularLocation>
</comment>
<gene>
    <name evidence="5" type="ORF">AC578_8412</name>
</gene>
<feature type="region of interest" description="Disordered" evidence="3">
    <location>
        <begin position="156"/>
        <end position="489"/>
    </location>
</feature>
<keyword evidence="6" id="KW-1185">Reference proteome</keyword>
<name>A0A139HS11_9PEZI</name>
<feature type="compositionally biased region" description="Polar residues" evidence="3">
    <location>
        <begin position="223"/>
        <end position="236"/>
    </location>
</feature>
<evidence type="ECO:0000259" key="4">
    <source>
        <dbReference type="PROSITE" id="PS51015"/>
    </source>
</evidence>
<feature type="compositionally biased region" description="Low complexity" evidence="3">
    <location>
        <begin position="470"/>
        <end position="480"/>
    </location>
</feature>
<dbReference type="OrthoDB" id="2270193at2759"/>
<feature type="compositionally biased region" description="Polar residues" evidence="3">
    <location>
        <begin position="389"/>
        <end position="400"/>
    </location>
</feature>
<dbReference type="InterPro" id="IPR015947">
    <property type="entry name" value="PUA-like_sf"/>
</dbReference>
<evidence type="ECO:0000313" key="5">
    <source>
        <dbReference type="EMBL" id="KXT05183.1"/>
    </source>
</evidence>
<dbReference type="InterPro" id="IPR045134">
    <property type="entry name" value="UHRF1/2-like"/>
</dbReference>
<comment type="caution">
    <text evidence="5">The sequence shown here is derived from an EMBL/GenBank/DDBJ whole genome shotgun (WGS) entry which is preliminary data.</text>
</comment>
<organism evidence="5 6">
    <name type="scientific">Pseudocercospora eumusae</name>
    <dbReference type="NCBI Taxonomy" id="321146"/>
    <lineage>
        <taxon>Eukaryota</taxon>
        <taxon>Fungi</taxon>
        <taxon>Dikarya</taxon>
        <taxon>Ascomycota</taxon>
        <taxon>Pezizomycotina</taxon>
        <taxon>Dothideomycetes</taxon>
        <taxon>Dothideomycetidae</taxon>
        <taxon>Mycosphaerellales</taxon>
        <taxon>Mycosphaerellaceae</taxon>
        <taxon>Pseudocercospora</taxon>
    </lineage>
</organism>
<evidence type="ECO:0000313" key="6">
    <source>
        <dbReference type="Proteomes" id="UP000070133"/>
    </source>
</evidence>
<feature type="region of interest" description="Disordered" evidence="3">
    <location>
        <begin position="1"/>
        <end position="127"/>
    </location>
</feature>
<feature type="compositionally biased region" description="Basic residues" evidence="3">
    <location>
        <begin position="788"/>
        <end position="798"/>
    </location>
</feature>
<evidence type="ECO:0000256" key="1">
    <source>
        <dbReference type="ARBA" id="ARBA00023242"/>
    </source>
</evidence>
<sequence>MGNENSTLGLSEETKAELRRSTEQLRQSEEKQQRRKAQAEEQKRAQAEVERRHREESFIATQLAEKERLEAVEKAAKAAKPRGRPKADIQRKARVSTEQAETETTAKQNLGADRPVEEAARAATPAHAVLKEVVDIMGEDAVRHKILVENEKLAAEKAATAKKRAEQEAKLKQRFNSMRERKSLHTAVEQPPASQGSEDGEIRETTLRSGTELALRGAASAIDTLQSRGVQDESTLSSSSSSSSSALHGWNARKQPLASQGSEEGEIRETTPRSGTELALRGAASAVDTLQLREVQHESTLSSSSSSSAFHGWNARKQPQAKSSSNSGDRPSSSSNGAVRRRDSKEPVVETQAQAADKVPASATRTSKSTPIDDISLSPKPSTGHKGESVSQGQNLTYWPTNPPAANKRPSISLGLGVASLPPKPPAALKKYGTSVEAAPKPAAGHKRSTPSGGFDMSNMPKIPKKNKQAVPSSASPRSPVQDDEQEARERLADVGELNWGGDRQPPEWYAKLKAITKRDAGRSNVQVLLERVKEKIGKMKKLPQQASAERNEAFNELREMIHKVFFIEVTPQLLRNLRMLHNNDGLPQIFDERYDGKVVWPYDLKADAEELYNKWCARTFEIDLLRGIKVGKPKNKGSADRLDPKFPKVPSNYYGNGRLLNGQWWPTQLTALRDGAHGSSQGGIYGEPGKGAYSVIMLGGVDKAGNKYPDVDEGDHVQYCGTDNDGPTKKPSGGTQRLIESYRLKTPVRLIRSSNADPAYAPEEGFRYDGLYEIIDVEHIDPADSKRQRHRFTLRRRPGQDPIRGSGPQKRPTQQELDAYRKDKTLRGYGAKG</sequence>
<dbReference type="Proteomes" id="UP000070133">
    <property type="component" value="Unassembled WGS sequence"/>
</dbReference>
<dbReference type="PANTHER" id="PTHR14140:SF27">
    <property type="entry name" value="OS04G0289800 PROTEIN"/>
    <property type="match status" value="1"/>
</dbReference>
<dbReference type="SUPFAM" id="SSF88697">
    <property type="entry name" value="PUA domain-like"/>
    <property type="match status" value="1"/>
</dbReference>
<feature type="region of interest" description="Disordered" evidence="3">
    <location>
        <begin position="784"/>
        <end position="834"/>
    </location>
</feature>
<evidence type="ECO:0000256" key="2">
    <source>
        <dbReference type="PROSITE-ProRule" id="PRU00358"/>
    </source>
</evidence>